<dbReference type="GO" id="GO:0005506">
    <property type="term" value="F:iron ion binding"/>
    <property type="evidence" value="ECO:0007669"/>
    <property type="project" value="InterPro"/>
</dbReference>
<evidence type="ECO:0000256" key="3">
    <source>
        <dbReference type="ARBA" id="ARBA00022617"/>
    </source>
</evidence>
<comment type="similarity">
    <text evidence="2">Belongs to the cytochrome P450 family.</text>
</comment>
<feature type="non-terminal residue" evidence="7">
    <location>
        <position position="1"/>
    </location>
</feature>
<dbReference type="InterPro" id="IPR002403">
    <property type="entry name" value="Cyt_P450_E_grp-IV"/>
</dbReference>
<comment type="cofactor">
    <cofactor evidence="1 6">
        <name>heme</name>
        <dbReference type="ChEBI" id="CHEBI:30413"/>
    </cofactor>
</comment>
<dbReference type="EMBL" id="ML994287">
    <property type="protein sequence ID" value="KAF2197033.1"/>
    <property type="molecule type" value="Genomic_DNA"/>
</dbReference>
<dbReference type="PRINTS" id="PR00465">
    <property type="entry name" value="EP450IV"/>
</dbReference>
<dbReference type="InterPro" id="IPR001128">
    <property type="entry name" value="Cyt_P450"/>
</dbReference>
<reference evidence="7" key="1">
    <citation type="journal article" date="2020" name="Stud. Mycol.">
        <title>101 Dothideomycetes genomes: a test case for predicting lifestyles and emergence of pathogens.</title>
        <authorList>
            <person name="Haridas S."/>
            <person name="Albert R."/>
            <person name="Binder M."/>
            <person name="Bloem J."/>
            <person name="Labutti K."/>
            <person name="Salamov A."/>
            <person name="Andreopoulos B."/>
            <person name="Baker S."/>
            <person name="Barry K."/>
            <person name="Bills G."/>
            <person name="Bluhm B."/>
            <person name="Cannon C."/>
            <person name="Castanera R."/>
            <person name="Culley D."/>
            <person name="Daum C."/>
            <person name="Ezra D."/>
            <person name="Gonzalez J."/>
            <person name="Henrissat B."/>
            <person name="Kuo A."/>
            <person name="Liang C."/>
            <person name="Lipzen A."/>
            <person name="Lutzoni F."/>
            <person name="Magnuson J."/>
            <person name="Mondo S."/>
            <person name="Nolan M."/>
            <person name="Ohm R."/>
            <person name="Pangilinan J."/>
            <person name="Park H.-J."/>
            <person name="Ramirez L."/>
            <person name="Alfaro M."/>
            <person name="Sun H."/>
            <person name="Tritt A."/>
            <person name="Yoshinaga Y."/>
            <person name="Zwiers L.-H."/>
            <person name="Turgeon B."/>
            <person name="Goodwin S."/>
            <person name="Spatafora J."/>
            <person name="Crous P."/>
            <person name="Grigoriev I."/>
        </authorList>
    </citation>
    <scope>NUCLEOTIDE SEQUENCE</scope>
    <source>
        <strain evidence="7">ATCC 74209</strain>
    </source>
</reference>
<evidence type="ECO:0000256" key="1">
    <source>
        <dbReference type="ARBA" id="ARBA00001971"/>
    </source>
</evidence>
<dbReference type="InterPro" id="IPR050529">
    <property type="entry name" value="CYP450_sterol_14alpha_dmase"/>
</dbReference>
<name>A0A9P4MRJ0_9PLEO</name>
<evidence type="ECO:0000313" key="7">
    <source>
        <dbReference type="EMBL" id="KAF2197033.1"/>
    </source>
</evidence>
<feature type="binding site" description="axial binding residue" evidence="6">
    <location>
        <position position="435"/>
    </location>
    <ligand>
        <name>heme</name>
        <dbReference type="ChEBI" id="CHEBI:30413"/>
    </ligand>
    <ligandPart>
        <name>Fe</name>
        <dbReference type="ChEBI" id="CHEBI:18248"/>
    </ligandPart>
</feature>
<dbReference type="SUPFAM" id="SSF48264">
    <property type="entry name" value="Cytochrome P450"/>
    <property type="match status" value="1"/>
</dbReference>
<dbReference type="InterPro" id="IPR036396">
    <property type="entry name" value="Cyt_P450_sf"/>
</dbReference>
<dbReference type="AlphaFoldDB" id="A0A9P4MRJ0"/>
<keyword evidence="5 6" id="KW-0408">Iron</keyword>
<organism evidence="7 8">
    <name type="scientific">Delitschia confertaspora ATCC 74209</name>
    <dbReference type="NCBI Taxonomy" id="1513339"/>
    <lineage>
        <taxon>Eukaryota</taxon>
        <taxon>Fungi</taxon>
        <taxon>Dikarya</taxon>
        <taxon>Ascomycota</taxon>
        <taxon>Pezizomycotina</taxon>
        <taxon>Dothideomycetes</taxon>
        <taxon>Pleosporomycetidae</taxon>
        <taxon>Pleosporales</taxon>
        <taxon>Delitschiaceae</taxon>
        <taxon>Delitschia</taxon>
    </lineage>
</organism>
<evidence type="ECO:0000256" key="4">
    <source>
        <dbReference type="ARBA" id="ARBA00022723"/>
    </source>
</evidence>
<dbReference type="GO" id="GO:0008395">
    <property type="term" value="F:steroid hydroxylase activity"/>
    <property type="evidence" value="ECO:0007669"/>
    <property type="project" value="TreeGrafter"/>
</dbReference>
<dbReference type="Pfam" id="PF00067">
    <property type="entry name" value="p450"/>
    <property type="match status" value="1"/>
</dbReference>
<dbReference type="GO" id="GO:0020037">
    <property type="term" value="F:heme binding"/>
    <property type="evidence" value="ECO:0007669"/>
    <property type="project" value="InterPro"/>
</dbReference>
<evidence type="ECO:0000256" key="2">
    <source>
        <dbReference type="ARBA" id="ARBA00010617"/>
    </source>
</evidence>
<keyword evidence="8" id="KW-1185">Reference proteome</keyword>
<evidence type="ECO:0000313" key="8">
    <source>
        <dbReference type="Proteomes" id="UP000799536"/>
    </source>
</evidence>
<comment type="caution">
    <text evidence="7">The sequence shown here is derived from an EMBL/GenBank/DDBJ whole genome shotgun (WGS) entry which is preliminary data.</text>
</comment>
<dbReference type="PANTHER" id="PTHR24304:SF2">
    <property type="entry name" value="24-HYDROXYCHOLESTEROL 7-ALPHA-HYDROXYLASE"/>
    <property type="match status" value="1"/>
</dbReference>
<keyword evidence="3 6" id="KW-0349">Heme</keyword>
<evidence type="ECO:0000256" key="5">
    <source>
        <dbReference type="ARBA" id="ARBA00023004"/>
    </source>
</evidence>
<dbReference type="GO" id="GO:0016705">
    <property type="term" value="F:oxidoreductase activity, acting on paired donors, with incorporation or reduction of molecular oxygen"/>
    <property type="evidence" value="ECO:0007669"/>
    <property type="project" value="InterPro"/>
</dbReference>
<dbReference type="OrthoDB" id="3366823at2759"/>
<sequence>GRKRYGHCIPLEFRAGWLNFVVVSNPEHIITVFKSSKWLSSKPATIFSLKNLLATPPDVIPFYEADDSGMAGNPRKESKMEQKNRIHYWQAITAQKFLSGQHLVHLSNRYLTTLHRNLESLSIGEDWVDMPDLYNFLQRNVTRAAIESIMGSKILEMNPTLVEDFWNFDNCVPKFLRGLPRWLIPSAYKNRDNLLRNIKKWHEYAHKHSDCTKTGIEDPEWDPYFGFKLVRARQDYALKMDFMSADARASEDLGLLFASNANVLPAVFWLLFEALKDPDLHNRMLQEVTTCASIQGGGFDITKLSEQPLLQSSYAEVLRIRVAITMTRVNEFEDFTLAGYRIPRHKPIVIFSRTSALNEEAWVQAGREITKPLDEFHAERFLIHPKTHDREREKKKKVGISDNIAPKTNLDDRLQFSLDGLAGCWIPYGGGQRMCPGRHFAKNEILGTFALLCTKYDIELQDMDTGKVQSDFGWYPVGSLPPVCKVPFRIRMKSACTA</sequence>
<dbReference type="PANTHER" id="PTHR24304">
    <property type="entry name" value="CYTOCHROME P450 FAMILY 7"/>
    <property type="match status" value="1"/>
</dbReference>
<dbReference type="CDD" id="cd11040">
    <property type="entry name" value="CYP7_CYP8-like"/>
    <property type="match status" value="1"/>
</dbReference>
<evidence type="ECO:0000256" key="6">
    <source>
        <dbReference type="PIRSR" id="PIRSR602403-1"/>
    </source>
</evidence>
<dbReference type="Proteomes" id="UP000799536">
    <property type="component" value="Unassembled WGS sequence"/>
</dbReference>
<dbReference type="Gene3D" id="1.10.630.10">
    <property type="entry name" value="Cytochrome P450"/>
    <property type="match status" value="1"/>
</dbReference>
<accession>A0A9P4MRJ0</accession>
<proteinExistence type="inferred from homology"/>
<gene>
    <name evidence="7" type="ORF">GQ43DRAFT_381933</name>
</gene>
<keyword evidence="4 6" id="KW-0479">Metal-binding</keyword>
<protein>
    <submittedName>
        <fullName evidence="7">Cytochrome P450</fullName>
    </submittedName>
</protein>